<evidence type="ECO:0000256" key="1">
    <source>
        <dbReference type="SAM" id="MobiDB-lite"/>
    </source>
</evidence>
<dbReference type="OrthoDB" id="5817230at2759"/>
<dbReference type="EMBL" id="LFZO01000109">
    <property type="protein sequence ID" value="KXT13626.1"/>
    <property type="molecule type" value="Genomic_DNA"/>
</dbReference>
<reference evidence="2 3" key="1">
    <citation type="submission" date="2015-07" db="EMBL/GenBank/DDBJ databases">
        <title>Comparative genomics of the Sigatoka disease complex on banana suggests a link between parallel evolutionary changes in Pseudocercospora fijiensis and Pseudocercospora eumusae and increased virulence on the banana host.</title>
        <authorList>
            <person name="Chang T.-C."/>
            <person name="Salvucci A."/>
            <person name="Crous P.W."/>
            <person name="Stergiopoulos I."/>
        </authorList>
    </citation>
    <scope>NUCLEOTIDE SEQUENCE [LARGE SCALE GENOMIC DNA]</scope>
    <source>
        <strain evidence="2 3">CBS 116634</strain>
    </source>
</reference>
<feature type="region of interest" description="Disordered" evidence="1">
    <location>
        <begin position="53"/>
        <end position="99"/>
    </location>
</feature>
<dbReference type="Proteomes" id="UP000073492">
    <property type="component" value="Unassembled WGS sequence"/>
</dbReference>
<accession>A0A139IG43</accession>
<name>A0A139IG43_9PEZI</name>
<sequence length="121" mass="12479">MLWSLVVPPVVKRVIQNLGRVHRKQGRNSGGLVLLLGLLSACLHDSRPTFLQTMGTGGSYPVRGLAGSQTSGKGGRSGSSSSSSNDAGALEQRTGGTKASLGSTQFLECSMEGFKNTLTGA</sequence>
<keyword evidence="3" id="KW-1185">Reference proteome</keyword>
<proteinExistence type="predicted"/>
<organism evidence="2 3">
    <name type="scientific">Pseudocercospora musae</name>
    <dbReference type="NCBI Taxonomy" id="113226"/>
    <lineage>
        <taxon>Eukaryota</taxon>
        <taxon>Fungi</taxon>
        <taxon>Dikarya</taxon>
        <taxon>Ascomycota</taxon>
        <taxon>Pezizomycotina</taxon>
        <taxon>Dothideomycetes</taxon>
        <taxon>Dothideomycetidae</taxon>
        <taxon>Mycosphaerellales</taxon>
        <taxon>Mycosphaerellaceae</taxon>
        <taxon>Pseudocercospora</taxon>
    </lineage>
</organism>
<protein>
    <submittedName>
        <fullName evidence="2">Uncharacterized protein</fullName>
    </submittedName>
</protein>
<comment type="caution">
    <text evidence="2">The sequence shown here is derived from an EMBL/GenBank/DDBJ whole genome shotgun (WGS) entry which is preliminary data.</text>
</comment>
<evidence type="ECO:0000313" key="2">
    <source>
        <dbReference type="EMBL" id="KXT13625.1"/>
    </source>
</evidence>
<gene>
    <name evidence="2" type="ORF">AC579_9766</name>
</gene>
<dbReference type="EMBL" id="LFZO01000109">
    <property type="protein sequence ID" value="KXT13625.1"/>
    <property type="molecule type" value="Genomic_DNA"/>
</dbReference>
<dbReference type="AlphaFoldDB" id="A0A139IG43"/>
<evidence type="ECO:0000313" key="3">
    <source>
        <dbReference type="Proteomes" id="UP000073492"/>
    </source>
</evidence>